<comment type="subcellular location">
    <subcellularLocation>
        <location evidence="1">Endoplasmic reticulum membrane</location>
        <topology evidence="1">Multi-pass membrane protein</topology>
    </subcellularLocation>
</comment>
<evidence type="ECO:0000256" key="2">
    <source>
        <dbReference type="ARBA" id="ARBA00007626"/>
    </source>
</evidence>
<protein>
    <recommendedName>
        <fullName evidence="13">CHCH domain-containing protein</fullName>
    </recommendedName>
</protein>
<keyword evidence="4" id="KW-0808">Transferase</keyword>
<dbReference type="InterPro" id="IPR005599">
    <property type="entry name" value="GPI_mannosylTrfase"/>
</dbReference>
<dbReference type="SUPFAM" id="SSF47072">
    <property type="entry name" value="Cysteine alpha-hairpin motif"/>
    <property type="match status" value="1"/>
</dbReference>
<keyword evidence="8 12" id="KW-1133">Transmembrane helix</keyword>
<evidence type="ECO:0000256" key="9">
    <source>
        <dbReference type="ARBA" id="ARBA00023136"/>
    </source>
</evidence>
<dbReference type="PROSITE" id="PS51375">
    <property type="entry name" value="PPR"/>
    <property type="match status" value="2"/>
</dbReference>
<dbReference type="Pfam" id="PF01535">
    <property type="entry name" value="PPR"/>
    <property type="match status" value="3"/>
</dbReference>
<comment type="similarity">
    <text evidence="2">Belongs to the PPR family. P subfamily.</text>
</comment>
<dbReference type="EMBL" id="JAGKQM010000010">
    <property type="protein sequence ID" value="KAH0905323.1"/>
    <property type="molecule type" value="Genomic_DNA"/>
</dbReference>
<dbReference type="InterPro" id="IPR009069">
    <property type="entry name" value="Cys_alpha_HP_mot_SF"/>
</dbReference>
<dbReference type="PROSITE" id="PS51808">
    <property type="entry name" value="CHCH"/>
    <property type="match status" value="1"/>
</dbReference>
<feature type="domain" description="CHCH" evidence="13">
    <location>
        <begin position="1048"/>
        <end position="1082"/>
    </location>
</feature>
<proteinExistence type="inferred from homology"/>
<feature type="transmembrane region" description="Helical" evidence="12">
    <location>
        <begin position="112"/>
        <end position="135"/>
    </location>
</feature>
<evidence type="ECO:0000313" key="15">
    <source>
        <dbReference type="Proteomes" id="UP000824890"/>
    </source>
</evidence>
<dbReference type="Pfam" id="PF13812">
    <property type="entry name" value="PPR_3"/>
    <property type="match status" value="1"/>
</dbReference>
<dbReference type="PANTHER" id="PTHR45717:SF3">
    <property type="entry name" value="OS04G0544400 PROTEIN"/>
    <property type="match status" value="1"/>
</dbReference>
<evidence type="ECO:0000256" key="1">
    <source>
        <dbReference type="ARBA" id="ARBA00004477"/>
    </source>
</evidence>
<keyword evidence="5 12" id="KW-0812">Transmembrane</keyword>
<sequence>MPKMTKFLQSYGYDLILGAIAAIYVVMSPYTKVEESFNVQYDHLEFPGVVPRTFIGAFIVSFFASPLVSFITWLGFPKIYSLVAARLVLGCIILSTLRFFRIQIRKKFGPQVESFFVLLTSLQFHFLFYCTRPLPNILALGLVNLAYGHWLKGNFYSALSFLIFSTIIFRCDVMLLLGPIGLEFLLTRSISFWKALKYCVGTAVVAVGLTISVDSIMWKKFVWPEFEVFWFNSILNRSSDWGTHSIHWYFTSALPRSLLVAYPLSLLGTVLDRRVPFLILPVLSFVILYSKLPHKELRFIISSVPMLNLSAAVAASRIYNNRKKTIWKLVNTVMLALFVISAGCTIVTFMASYNNYPSGYALKRLHQISHPANVVGEEWVHIDTFGAMNGISRFCEEAFPWRYSKEEEVVVEELRNRNFTYLVNEHPSVDGYKCLFSEEGFDRLELRRGFPPIVLVKRAKVYVHRNRKKEDHLQKKWPGFESNNSSSEVQETVVRNLTKDSDRERDMLLQAVQNRNVPLASSASYSRLPRCRSPVVSVAPLKKKTAIIVCSISQVYGYGTVDYERRPIIQWNAIYKKISLMEKPELGAASVLNQWEKGGRKLTKWELCRVVKELRKYKRPNQALEVYDWMNKRGERFRLSASDAAIQLDLIGKVRGISDAEEFFLSLPDNFKDRRVYGSLLNAYVRAKSREKAEALIDIMRQKGYALHPLPFNVMMTLYMNLREYDKVDAMVFEMKQKDIRLDIYSYNIWLSSCASVEQMEQVYQQMKSDVSINPNWTTFSTMATMYIKMGEPEKAQDALRKVEARITGRNRIPYHYLLSLYGSVGNKKELFRVWNVYKSVVPSIPNLGYHALVSSLVRMGDVEAAEKVYEEWLPVKSSYDPRIPNLLMNVYVKNDQLDKAEGLFDHMIEMGGKPSPGTWEILADGHTRKRSITEALACLKEAFSAQGSSNWRPKVLVLSGFFKLCEEESDVTSKETVLELLSQSGHLQDKSYQALIDADENDAHDTDVLVTQLQDDLKTGSEGEMATKGGAAAAAYPSAARISDSPCYHQYSASLKCLEEFGSDKSKCQDHFDVYKECKKKEREARLERNKTRSLFS</sequence>
<dbReference type="SUPFAM" id="SSF48452">
    <property type="entry name" value="TPR-like"/>
    <property type="match status" value="1"/>
</dbReference>
<dbReference type="Pfam" id="PF06747">
    <property type="entry name" value="CHCH"/>
    <property type="match status" value="1"/>
</dbReference>
<evidence type="ECO:0000256" key="10">
    <source>
        <dbReference type="ARBA" id="ARBA00023157"/>
    </source>
</evidence>
<evidence type="ECO:0000313" key="14">
    <source>
        <dbReference type="EMBL" id="KAH0905323.1"/>
    </source>
</evidence>
<feature type="transmembrane region" description="Helical" evidence="12">
    <location>
        <begin position="12"/>
        <end position="33"/>
    </location>
</feature>
<feature type="transmembrane region" description="Helical" evidence="12">
    <location>
        <begin position="155"/>
        <end position="177"/>
    </location>
</feature>
<name>A0ABQ8BKI4_BRANA</name>
<feature type="repeat" description="PPR" evidence="11">
    <location>
        <begin position="673"/>
        <end position="707"/>
    </location>
</feature>
<evidence type="ECO:0000256" key="4">
    <source>
        <dbReference type="ARBA" id="ARBA00022679"/>
    </source>
</evidence>
<dbReference type="InterPro" id="IPR011990">
    <property type="entry name" value="TPR-like_helical_dom_sf"/>
</dbReference>
<feature type="repeat" description="PPR" evidence="11">
    <location>
        <begin position="881"/>
        <end position="915"/>
    </location>
</feature>
<evidence type="ECO:0000256" key="6">
    <source>
        <dbReference type="ARBA" id="ARBA00022737"/>
    </source>
</evidence>
<keyword evidence="15" id="KW-1185">Reference proteome</keyword>
<dbReference type="Gene3D" id="1.25.40.10">
    <property type="entry name" value="Tetratricopeptide repeat domain"/>
    <property type="match status" value="3"/>
</dbReference>
<evidence type="ECO:0000256" key="5">
    <source>
        <dbReference type="ARBA" id="ARBA00022692"/>
    </source>
</evidence>
<dbReference type="InterPro" id="IPR010625">
    <property type="entry name" value="CHCH"/>
</dbReference>
<organism evidence="14 15">
    <name type="scientific">Brassica napus</name>
    <name type="common">Rape</name>
    <dbReference type="NCBI Taxonomy" id="3708"/>
    <lineage>
        <taxon>Eukaryota</taxon>
        <taxon>Viridiplantae</taxon>
        <taxon>Streptophyta</taxon>
        <taxon>Embryophyta</taxon>
        <taxon>Tracheophyta</taxon>
        <taxon>Spermatophyta</taxon>
        <taxon>Magnoliopsida</taxon>
        <taxon>eudicotyledons</taxon>
        <taxon>Gunneridae</taxon>
        <taxon>Pentapetalae</taxon>
        <taxon>rosids</taxon>
        <taxon>malvids</taxon>
        <taxon>Brassicales</taxon>
        <taxon>Brassicaceae</taxon>
        <taxon>Brassiceae</taxon>
        <taxon>Brassica</taxon>
    </lineage>
</organism>
<dbReference type="Pfam" id="PF03901">
    <property type="entry name" value="Glyco_transf_22"/>
    <property type="match status" value="1"/>
</dbReference>
<feature type="transmembrane region" description="Helical" evidence="12">
    <location>
        <begin position="198"/>
        <end position="218"/>
    </location>
</feature>
<evidence type="ECO:0000256" key="7">
    <source>
        <dbReference type="ARBA" id="ARBA00022824"/>
    </source>
</evidence>
<dbReference type="NCBIfam" id="TIGR00756">
    <property type="entry name" value="PPR"/>
    <property type="match status" value="2"/>
</dbReference>
<gene>
    <name evidence="14" type="ORF">HID58_037150</name>
</gene>
<evidence type="ECO:0000256" key="12">
    <source>
        <dbReference type="SAM" id="Phobius"/>
    </source>
</evidence>
<evidence type="ECO:0000256" key="11">
    <source>
        <dbReference type="PROSITE-ProRule" id="PRU00708"/>
    </source>
</evidence>
<keyword evidence="10" id="KW-1015">Disulfide bond</keyword>
<feature type="transmembrane region" description="Helical" evidence="12">
    <location>
        <begin position="332"/>
        <end position="353"/>
    </location>
</feature>
<feature type="transmembrane region" description="Helical" evidence="12">
    <location>
        <begin position="54"/>
        <end position="73"/>
    </location>
</feature>
<comment type="caution">
    <text evidence="14">The sequence shown here is derived from an EMBL/GenBank/DDBJ whole genome shotgun (WGS) entry which is preliminary data.</text>
</comment>
<evidence type="ECO:0000259" key="13">
    <source>
        <dbReference type="Pfam" id="PF06747"/>
    </source>
</evidence>
<keyword evidence="7" id="KW-0256">Endoplasmic reticulum</keyword>
<dbReference type="InterPro" id="IPR002885">
    <property type="entry name" value="PPR_rpt"/>
</dbReference>
<dbReference type="Proteomes" id="UP000824890">
    <property type="component" value="Unassembled WGS sequence"/>
</dbReference>
<feature type="transmembrane region" description="Helical" evidence="12">
    <location>
        <begin position="79"/>
        <end position="100"/>
    </location>
</feature>
<keyword evidence="3" id="KW-0328">Glycosyltransferase</keyword>
<evidence type="ECO:0000256" key="8">
    <source>
        <dbReference type="ARBA" id="ARBA00022989"/>
    </source>
</evidence>
<reference evidence="14 15" key="1">
    <citation type="submission" date="2021-05" db="EMBL/GenBank/DDBJ databases">
        <title>Genome Assembly of Synthetic Allotetraploid Brassica napus Reveals Homoeologous Exchanges between Subgenomes.</title>
        <authorList>
            <person name="Davis J.T."/>
        </authorList>
    </citation>
    <scope>NUCLEOTIDE SEQUENCE [LARGE SCALE GENOMIC DNA]</scope>
    <source>
        <strain evidence="15">cv. Da-Ae</strain>
        <tissue evidence="14">Seedling</tissue>
    </source>
</reference>
<keyword evidence="9 12" id="KW-0472">Membrane</keyword>
<keyword evidence="6" id="KW-0677">Repeat</keyword>
<dbReference type="PANTHER" id="PTHR45717">
    <property type="entry name" value="OS12G0527900 PROTEIN"/>
    <property type="match status" value="1"/>
</dbReference>
<evidence type="ECO:0000256" key="3">
    <source>
        <dbReference type="ARBA" id="ARBA00022676"/>
    </source>
</evidence>
<accession>A0ABQ8BKI4</accession>